<dbReference type="EMBL" id="NBSH01000009">
    <property type="protein sequence ID" value="ORX35922.1"/>
    <property type="molecule type" value="Genomic_DNA"/>
</dbReference>
<dbReference type="GeneID" id="33560210"/>
<feature type="compositionally biased region" description="Pro residues" evidence="1">
    <location>
        <begin position="9"/>
        <end position="25"/>
    </location>
</feature>
<dbReference type="RefSeq" id="XP_021870051.1">
    <property type="nucleotide sequence ID" value="XM_022018401.1"/>
</dbReference>
<name>A0A1Y1UD35_9TREE</name>
<proteinExistence type="predicted"/>
<accession>A0A1Y1UD35</accession>
<sequence length="601" mass="65892">MSVTIIHTRPPPPPPTNVRPAPPLPRSRSNRCNSSSHYPQRRHSMTSLQTSASAGPSRSPTPVYASAVQPISVPLRSASHDNVARRRSRSRDIFPSWRALRSKTSQRQELVDEPMLVESLSSAVVPVYPPSLPPCSLEATFQCSDTNVDIPPAFYPGQAIPTVLTFRLDRFSSLSHSLNPTLTMSLVGTLHLPNSAPQTIICVSVSLADGLELWARDAQQVYASRPPSPVYPSIDPTTCLPGGTYSLPLTVQVPCTPRLPPSFATPGSSFAVTYALSVTLTCDDPARPGGRVYLAETARGFEMMPETLPTRTPRYSPTSFWVKSERPASTPARSRSLTRRPNSKWSVEPFLPTTTFSPTSTIPLRIKLSPPEEPDLVGTRYQVVVRLAVIRREHLSTSPAHVQDPSGQSGLVKEVEVISRYAWFETVTETIEFEAALPLMIGNRWTHGFSTMLNVGSANSAQGPIDTIAVSSTYHLATTLAFLPQAPGLREVKLQDVFPFEMPAMGVFSEPTTMPPFDLSVLKRRFPGTIRTLPLPIVVGSVSEPRSAMQLLRWSDLHLERTPNGEEIGRIITGEQLSCEDGWIQAPPSYGDAIETVPYEF</sequence>
<feature type="region of interest" description="Disordered" evidence="1">
    <location>
        <begin position="1"/>
        <end position="64"/>
    </location>
</feature>
<dbReference type="Proteomes" id="UP000193218">
    <property type="component" value="Unassembled WGS sequence"/>
</dbReference>
<feature type="compositionally biased region" description="Polar residues" evidence="1">
    <location>
        <begin position="45"/>
        <end position="60"/>
    </location>
</feature>
<comment type="caution">
    <text evidence="2">The sequence shown here is derived from an EMBL/GenBank/DDBJ whole genome shotgun (WGS) entry which is preliminary data.</text>
</comment>
<organism evidence="2 3">
    <name type="scientific">Kockovaella imperatae</name>
    <dbReference type="NCBI Taxonomy" id="4999"/>
    <lineage>
        <taxon>Eukaryota</taxon>
        <taxon>Fungi</taxon>
        <taxon>Dikarya</taxon>
        <taxon>Basidiomycota</taxon>
        <taxon>Agaricomycotina</taxon>
        <taxon>Tremellomycetes</taxon>
        <taxon>Tremellales</taxon>
        <taxon>Cuniculitremaceae</taxon>
        <taxon>Kockovaella</taxon>
    </lineage>
</organism>
<reference evidence="2 3" key="1">
    <citation type="submission" date="2017-03" db="EMBL/GenBank/DDBJ databases">
        <title>Widespread Adenine N6-methylation of Active Genes in Fungi.</title>
        <authorList>
            <consortium name="DOE Joint Genome Institute"/>
            <person name="Mondo S.J."/>
            <person name="Dannebaum R.O."/>
            <person name="Kuo R.C."/>
            <person name="Louie K.B."/>
            <person name="Bewick A.J."/>
            <person name="Labutti K."/>
            <person name="Haridas S."/>
            <person name="Kuo A."/>
            <person name="Salamov A."/>
            <person name="Ahrendt S.R."/>
            <person name="Lau R."/>
            <person name="Bowen B.P."/>
            <person name="Lipzen A."/>
            <person name="Sullivan W."/>
            <person name="Andreopoulos W.B."/>
            <person name="Clum A."/>
            <person name="Lindquist E."/>
            <person name="Daum C."/>
            <person name="Northen T.R."/>
            <person name="Ramamoorthy G."/>
            <person name="Schmitz R.J."/>
            <person name="Gryganskyi A."/>
            <person name="Culley D."/>
            <person name="Magnuson J."/>
            <person name="James T.Y."/>
            <person name="O'Malley M.A."/>
            <person name="Stajich J.E."/>
            <person name="Spatafora J.W."/>
            <person name="Visel A."/>
            <person name="Grigoriev I.V."/>
        </authorList>
    </citation>
    <scope>NUCLEOTIDE SEQUENCE [LARGE SCALE GENOMIC DNA]</scope>
    <source>
        <strain evidence="2 3">NRRL Y-17943</strain>
    </source>
</reference>
<keyword evidence="3" id="KW-1185">Reference proteome</keyword>
<feature type="compositionally biased region" description="Low complexity" evidence="1">
    <location>
        <begin position="26"/>
        <end position="36"/>
    </location>
</feature>
<evidence type="ECO:0000313" key="3">
    <source>
        <dbReference type="Proteomes" id="UP000193218"/>
    </source>
</evidence>
<gene>
    <name evidence="2" type="ORF">BD324DRAFT_651834</name>
</gene>
<dbReference type="OrthoDB" id="2561733at2759"/>
<protein>
    <submittedName>
        <fullName evidence="2">Uncharacterized protein</fullName>
    </submittedName>
</protein>
<dbReference type="InParanoid" id="A0A1Y1UD35"/>
<evidence type="ECO:0000313" key="2">
    <source>
        <dbReference type="EMBL" id="ORX35922.1"/>
    </source>
</evidence>
<evidence type="ECO:0000256" key="1">
    <source>
        <dbReference type="SAM" id="MobiDB-lite"/>
    </source>
</evidence>
<dbReference type="AlphaFoldDB" id="A0A1Y1UD35"/>